<dbReference type="Proteomes" id="UP000620124">
    <property type="component" value="Unassembled WGS sequence"/>
</dbReference>
<organism evidence="6 7">
    <name type="scientific">Mycena venus</name>
    <dbReference type="NCBI Taxonomy" id="2733690"/>
    <lineage>
        <taxon>Eukaryota</taxon>
        <taxon>Fungi</taxon>
        <taxon>Dikarya</taxon>
        <taxon>Basidiomycota</taxon>
        <taxon>Agaricomycotina</taxon>
        <taxon>Agaricomycetes</taxon>
        <taxon>Agaricomycetidae</taxon>
        <taxon>Agaricales</taxon>
        <taxon>Marasmiineae</taxon>
        <taxon>Mycenaceae</taxon>
        <taxon>Mycena</taxon>
    </lineage>
</organism>
<proteinExistence type="predicted"/>
<name>A0A8H6YBV9_9AGAR</name>
<evidence type="ECO:0000256" key="4">
    <source>
        <dbReference type="PROSITE-ProRule" id="PRU00134"/>
    </source>
</evidence>
<sequence length="336" mass="37606">MAQCAKCRIPASLQCTRCRDAPEYKLGDAINIVYCSRECQRSDWQAHKSRCATLGRRKKLFRAATMLKATLLTYRAAFYDIPLAKVEVHDDVLYLYRHPSNKYGHTPFPEDVTANVAHREAALTHNQCTLARALLGPLARKLLADVASSLENLDLYIVRPLMATNIANDNFNGGNHTVLKVRVRSSNEMWIVDTAGSQYGFADALVSYDRYIAEKSGAGLVGDPTPYTDSETTDIEVIQGIQSEMDLFGFSKVLGGSAGSPLERKLKKFATESQTDMFAQQRKGRLHFASFVEQHVGTEKDLFDPSKDLDGSAHEFERKLKRFMTELKTHMEGLTV</sequence>
<keyword evidence="7" id="KW-1185">Reference proteome</keyword>
<dbReference type="EMBL" id="JACAZI010000006">
    <property type="protein sequence ID" value="KAF7358203.1"/>
    <property type="molecule type" value="Genomic_DNA"/>
</dbReference>
<evidence type="ECO:0000256" key="2">
    <source>
        <dbReference type="ARBA" id="ARBA00022771"/>
    </source>
</evidence>
<protein>
    <submittedName>
        <fullName evidence="6">Zinc finger, MYND-type</fullName>
    </submittedName>
</protein>
<dbReference type="Pfam" id="PF01753">
    <property type="entry name" value="zf-MYND"/>
    <property type="match status" value="1"/>
</dbReference>
<keyword evidence="2 4" id="KW-0863">Zinc-finger</keyword>
<dbReference type="OrthoDB" id="432970at2759"/>
<reference evidence="6" key="1">
    <citation type="submission" date="2020-05" db="EMBL/GenBank/DDBJ databases">
        <title>Mycena genomes resolve the evolution of fungal bioluminescence.</title>
        <authorList>
            <person name="Tsai I.J."/>
        </authorList>
    </citation>
    <scope>NUCLEOTIDE SEQUENCE</scope>
    <source>
        <strain evidence="6">CCC161011</strain>
    </source>
</reference>
<comment type="caution">
    <text evidence="6">The sequence shown here is derived from an EMBL/GenBank/DDBJ whole genome shotgun (WGS) entry which is preliminary data.</text>
</comment>
<keyword evidence="1" id="KW-0479">Metal-binding</keyword>
<accession>A0A8H6YBV9</accession>
<dbReference type="GO" id="GO:0008270">
    <property type="term" value="F:zinc ion binding"/>
    <property type="evidence" value="ECO:0007669"/>
    <property type="project" value="UniProtKB-KW"/>
</dbReference>
<evidence type="ECO:0000256" key="3">
    <source>
        <dbReference type="ARBA" id="ARBA00022833"/>
    </source>
</evidence>
<dbReference type="SUPFAM" id="SSF144232">
    <property type="entry name" value="HIT/MYND zinc finger-like"/>
    <property type="match status" value="1"/>
</dbReference>
<evidence type="ECO:0000259" key="5">
    <source>
        <dbReference type="PROSITE" id="PS50865"/>
    </source>
</evidence>
<evidence type="ECO:0000256" key="1">
    <source>
        <dbReference type="ARBA" id="ARBA00022723"/>
    </source>
</evidence>
<feature type="domain" description="MYND-type" evidence="5">
    <location>
        <begin position="4"/>
        <end position="51"/>
    </location>
</feature>
<dbReference type="InterPro" id="IPR002893">
    <property type="entry name" value="Znf_MYND"/>
</dbReference>
<evidence type="ECO:0000313" key="6">
    <source>
        <dbReference type="EMBL" id="KAF7358203.1"/>
    </source>
</evidence>
<dbReference type="PROSITE" id="PS50865">
    <property type="entry name" value="ZF_MYND_2"/>
    <property type="match status" value="1"/>
</dbReference>
<gene>
    <name evidence="6" type="ORF">MVEN_00868800</name>
</gene>
<dbReference type="AlphaFoldDB" id="A0A8H6YBV9"/>
<dbReference type="Gene3D" id="6.10.140.2220">
    <property type="match status" value="1"/>
</dbReference>
<evidence type="ECO:0000313" key="7">
    <source>
        <dbReference type="Proteomes" id="UP000620124"/>
    </source>
</evidence>
<keyword evidence="3" id="KW-0862">Zinc</keyword>